<keyword evidence="4" id="KW-1185">Reference proteome</keyword>
<dbReference type="AlphaFoldDB" id="A0A8C9U201"/>
<keyword evidence="1" id="KW-0175">Coiled coil</keyword>
<dbReference type="PANTHER" id="PTHR14432">
    <property type="entry name" value="PROSAPIP2 PROTEIN/5-AZACYTIDINE INDUCED GENE 2"/>
    <property type="match status" value="1"/>
</dbReference>
<evidence type="ECO:0000313" key="3">
    <source>
        <dbReference type="Ensembl" id="ENSSFOP00015060195.1"/>
    </source>
</evidence>
<sequence>MEPLAMEDDICILKHETAYLATESPVSVRSEDELVASHFALVTAYEDIKKRLRDAERENTVLRKRVKQLEDKLYKPEETSSDGQKYVNKAFSAYRGIYIEKKDLQMELNKVKKEKSELEKNLTEQIHAKELELLQLKTEMETSQVMRSLSTKQESCEVGKVNNELENMRLLSKNMQGQCQEQQENSMQGSSQEQEADFNTGGVKLLQSYAELCRTMSCLHVEAQLQTEVMKKLRDKSSSAHRKGIPTIPVQCLDDVERNNRRVNLMAARPPSAPPVPSSMGRPSPPLGPLMLEGLKEDCRQGPWSSSRPPPVGSCAVQLPQPPWHRSSLDESSWSFPMPPKPSESQFWENSTTTAGAEPKSPNGNWNKPY</sequence>
<reference evidence="3 4" key="1">
    <citation type="submission" date="2019-04" db="EMBL/GenBank/DDBJ databases">
        <authorList>
            <consortium name="Wellcome Sanger Institute Data Sharing"/>
        </authorList>
    </citation>
    <scope>NUCLEOTIDE SEQUENCE [LARGE SCALE GENOMIC DNA]</scope>
</reference>
<organism evidence="3 4">
    <name type="scientific">Scleropages formosus</name>
    <name type="common">Asian bonytongue</name>
    <name type="synonym">Osteoglossum formosum</name>
    <dbReference type="NCBI Taxonomy" id="113540"/>
    <lineage>
        <taxon>Eukaryota</taxon>
        <taxon>Metazoa</taxon>
        <taxon>Chordata</taxon>
        <taxon>Craniata</taxon>
        <taxon>Vertebrata</taxon>
        <taxon>Euteleostomi</taxon>
        <taxon>Actinopterygii</taxon>
        <taxon>Neopterygii</taxon>
        <taxon>Teleostei</taxon>
        <taxon>Osteoglossocephala</taxon>
        <taxon>Osteoglossomorpha</taxon>
        <taxon>Osteoglossiformes</taxon>
        <taxon>Osteoglossidae</taxon>
        <taxon>Scleropages</taxon>
    </lineage>
</organism>
<reference evidence="3" key="2">
    <citation type="submission" date="2025-08" db="UniProtKB">
        <authorList>
            <consortium name="Ensembl"/>
        </authorList>
    </citation>
    <scope>IDENTIFICATION</scope>
</reference>
<gene>
    <name evidence="3" type="primary">AZI2</name>
    <name evidence="3" type="synonym">azi2</name>
</gene>
<dbReference type="CTD" id="64343"/>
<dbReference type="Proteomes" id="UP000694397">
    <property type="component" value="Chromosome 8"/>
</dbReference>
<dbReference type="GeneID" id="108935844"/>
<dbReference type="OrthoDB" id="8744179at2759"/>
<feature type="region of interest" description="Disordered" evidence="2">
    <location>
        <begin position="177"/>
        <end position="196"/>
    </location>
</feature>
<reference evidence="3" key="3">
    <citation type="submission" date="2025-09" db="UniProtKB">
        <authorList>
            <consortium name="Ensembl"/>
        </authorList>
    </citation>
    <scope>IDENTIFICATION</scope>
</reference>
<evidence type="ECO:0000256" key="1">
    <source>
        <dbReference type="SAM" id="Coils"/>
    </source>
</evidence>
<dbReference type="PANTHER" id="PTHR14432:SF6">
    <property type="entry name" value="5-AZACYTIDINE-INDUCED PROTEIN 2"/>
    <property type="match status" value="1"/>
</dbReference>
<dbReference type="Ensembl" id="ENSSFOT00015080501.1">
    <property type="protein sequence ID" value="ENSSFOP00015060195.1"/>
    <property type="gene ID" value="ENSSFOG00015026954.1"/>
</dbReference>
<dbReference type="KEGG" id="sfm:108935844"/>
<proteinExistence type="predicted"/>
<dbReference type="RefSeq" id="XP_018610266.1">
    <property type="nucleotide sequence ID" value="XM_018754750.2"/>
</dbReference>
<feature type="region of interest" description="Disordered" evidence="2">
    <location>
        <begin position="299"/>
        <end position="370"/>
    </location>
</feature>
<name>A0A8C9U201_SCLFO</name>
<feature type="coiled-coil region" evidence="1">
    <location>
        <begin position="45"/>
        <end position="72"/>
    </location>
</feature>
<feature type="coiled-coil region" evidence="1">
    <location>
        <begin position="101"/>
        <end position="139"/>
    </location>
</feature>
<evidence type="ECO:0000256" key="2">
    <source>
        <dbReference type="SAM" id="MobiDB-lite"/>
    </source>
</evidence>
<feature type="compositionally biased region" description="Polar residues" evidence="2">
    <location>
        <begin position="343"/>
        <end position="355"/>
    </location>
</feature>
<dbReference type="GO" id="GO:0005737">
    <property type="term" value="C:cytoplasm"/>
    <property type="evidence" value="ECO:0007669"/>
    <property type="project" value="TreeGrafter"/>
</dbReference>
<evidence type="ECO:0000313" key="4">
    <source>
        <dbReference type="Proteomes" id="UP000694397"/>
    </source>
</evidence>
<dbReference type="GeneTree" id="ENSGT00940000153704"/>
<feature type="compositionally biased region" description="Polar residues" evidence="2">
    <location>
        <begin position="177"/>
        <end position="193"/>
    </location>
</feature>
<protein>
    <submittedName>
        <fullName evidence="3">5-azacytidine induced 2</fullName>
    </submittedName>
</protein>
<dbReference type="InterPro" id="IPR051891">
    <property type="entry name" value="TBK1-IKBKE_adapters"/>
</dbReference>
<accession>A0A8C9U201</accession>
<dbReference type="SUPFAM" id="SSF57997">
    <property type="entry name" value="Tropomyosin"/>
    <property type="match status" value="1"/>
</dbReference>